<feature type="domain" description="Tip attachment protein J central straight fiber" evidence="2">
    <location>
        <begin position="841"/>
        <end position="967"/>
    </location>
</feature>
<feature type="domain" description="Tip attachment protein J" evidence="3">
    <location>
        <begin position="339"/>
        <end position="499"/>
    </location>
</feature>
<feature type="region of interest" description="Disordered" evidence="1">
    <location>
        <begin position="1"/>
        <end position="23"/>
    </location>
</feature>
<evidence type="ECO:0000313" key="5">
    <source>
        <dbReference type="EMBL" id="RDK96730.1"/>
    </source>
</evidence>
<dbReference type="InterPro" id="IPR055385">
    <property type="entry name" value="GpJ_HDII-ins2"/>
</dbReference>
<dbReference type="InterPro" id="IPR032876">
    <property type="entry name" value="J_dom"/>
</dbReference>
<dbReference type="PANTHER" id="PTHR36251:SF2">
    <property type="entry name" value="GIFSY-2 PROPHAGE HOST SPECIFICITY PROTEIN J, PHAGE LAMBDA"/>
    <property type="match status" value="1"/>
</dbReference>
<evidence type="ECO:0000259" key="3">
    <source>
        <dbReference type="Pfam" id="PF13550"/>
    </source>
</evidence>
<proteinExistence type="predicted"/>
<sequence length="1115" mass="122044">MTIITGNKGGGGSSHTPTEAPDSVQSVATAKILIALGEGEWAGNLDNTRVLFDGTPYGNADGTINFPDARWEFRPGTQAQEYIQGIPSVENEIAVNTELKSSAPWVRAVVNTQLSAVRIRFGWPALQQQKNNGDTVGYRIEYAIDVATDGGAYVEMLKAAIDDKTTSLYERSHRVNLPKASTGWQIRVRRLTENANSNRIADTMNIEAISEIIDAKLRYPGTALLYAEFNAKQFQSIPQISCIPDMAIIRVPDNYDPVRRTYTGTWTGGFKWAHSNNPAWVFYDLLLSERYGLGDRLESVQIDETELYRIAQYCDQLVPDGKGGSGTEPRFLCDVYIQSQEDAWTVLTDLAAVFRGMTYWGGEQIVTVCDMPEDVRYTFTRANVVNGQFTYSSSSEKTRYTTAAVSWSDPGNHYSDTVEMVSEQRLVRRYGINQTQIAAIGCTRQSEANRRGRWTLLSNSSDNTVSFSVGLDGAIPMPGRLIAVADYRHANASIGGRISAVDGRKITLDREPRAQAGDRLQVNLPSGTTQARTVQAVNGHMVTVTTAYSETPQAEAVWAVDADDLMLQLFRVVSIRDNGDNSYEITAVAHDPDKYARIDTGARLEERPISIMPPTIQPGPKNIGIGSYSTISQNIAITIMRVSWDAVESAIAYEAEWRKDSGNWVSVPRTSAQGFEVSGIYSGRYLVRVRAVNASDIASLWATSVEVELKGKEGRPPVPVGFAASSNVVFGVRLTWGFSSGAEDTLKTVVQYSHQNDGTGAVLLTDVPYPQREYLQPGMAAGVGYFYRACLVDRTGNQSDWTGWVRGAASSDANDVLSYLTGEITQTQLGQELLKPIEDASKLEDMWSVKVAKNANGKQYMAGIGAGVENTPSGMQTQVLVVANRFAVLNTVDGTGTAVSTPFAIDNGQVFMNSAFIKDGTITNAKIGDYIQSTSYGAGVGWRINKNGTADFQNATVRGGITATSGTLNNVTINESCTVKRLYAEYIYGDIFSSSVAGKWAWGSVNTSPGVRYKICTLKGAPFQRSLLFLGASVFYTTWRQNMTIRWNDTILWTYDTGNSGAENMTVNNFMLTIPASTYEQTGAVTIEFPNRNDGGRMRFEGVLFIYRASSVIGF</sequence>
<dbReference type="InterPro" id="IPR003961">
    <property type="entry name" value="FN3_dom"/>
</dbReference>
<evidence type="ECO:0000256" key="1">
    <source>
        <dbReference type="SAM" id="MobiDB-lite"/>
    </source>
</evidence>
<dbReference type="SUPFAM" id="SSF49265">
    <property type="entry name" value="Fibronectin type III"/>
    <property type="match status" value="1"/>
</dbReference>
<dbReference type="Gene3D" id="2.60.40.10">
    <property type="entry name" value="Immunoglobulins"/>
    <property type="match status" value="1"/>
</dbReference>
<evidence type="ECO:0000313" key="6">
    <source>
        <dbReference type="Proteomes" id="UP000254848"/>
    </source>
</evidence>
<dbReference type="EMBL" id="QRAP01000001">
    <property type="protein sequence ID" value="RDK96730.1"/>
    <property type="molecule type" value="Genomic_DNA"/>
</dbReference>
<organism evidence="5 6">
    <name type="scientific">Enterobacillus tribolii</name>
    <dbReference type="NCBI Taxonomy" id="1487935"/>
    <lineage>
        <taxon>Bacteria</taxon>
        <taxon>Pseudomonadati</taxon>
        <taxon>Pseudomonadota</taxon>
        <taxon>Gammaproteobacteria</taxon>
        <taxon>Enterobacterales</taxon>
        <taxon>Hafniaceae</taxon>
        <taxon>Enterobacillus</taxon>
    </lineage>
</organism>
<keyword evidence="6" id="KW-1185">Reference proteome</keyword>
<dbReference type="Pfam" id="PF24801">
    <property type="entry name" value="FNIII-A_GpJ"/>
    <property type="match status" value="1"/>
</dbReference>
<dbReference type="CDD" id="cd00063">
    <property type="entry name" value="FN3"/>
    <property type="match status" value="1"/>
</dbReference>
<accession>A0A370R2R5</accession>
<reference evidence="5 6" key="1">
    <citation type="submission" date="2018-07" db="EMBL/GenBank/DDBJ databases">
        <title>Genomic Encyclopedia of Type Strains, Phase IV (KMG-IV): sequencing the most valuable type-strain genomes for metagenomic binning, comparative biology and taxonomic classification.</title>
        <authorList>
            <person name="Goeker M."/>
        </authorList>
    </citation>
    <scope>NUCLEOTIDE SEQUENCE [LARGE SCALE GENOMIC DNA]</scope>
    <source>
        <strain evidence="5 6">DSM 103736</strain>
    </source>
</reference>
<evidence type="ECO:0000259" key="4">
    <source>
        <dbReference type="Pfam" id="PF24801"/>
    </source>
</evidence>
<feature type="domain" description="Tip attachment protein J HDII-ins2" evidence="4">
    <location>
        <begin position="89"/>
        <end position="215"/>
    </location>
</feature>
<dbReference type="Pfam" id="PF09327">
    <property type="entry name" value="Phage_Tail_Tip"/>
    <property type="match status" value="1"/>
</dbReference>
<gene>
    <name evidence="5" type="ORF">C8D90_101166</name>
</gene>
<dbReference type="Pfam" id="PF13550">
    <property type="entry name" value="Phage-tail_3"/>
    <property type="match status" value="1"/>
</dbReference>
<evidence type="ECO:0000259" key="2">
    <source>
        <dbReference type="Pfam" id="PF09327"/>
    </source>
</evidence>
<protein>
    <submittedName>
        <fullName evidence="5">Putative phage tail protein</fullName>
    </submittedName>
</protein>
<dbReference type="Proteomes" id="UP000254848">
    <property type="component" value="Unassembled WGS sequence"/>
</dbReference>
<dbReference type="InterPro" id="IPR053171">
    <property type="entry name" value="Viral_Tip_Attach_Protein"/>
</dbReference>
<dbReference type="InterPro" id="IPR013783">
    <property type="entry name" value="Ig-like_fold"/>
</dbReference>
<dbReference type="InterPro" id="IPR036116">
    <property type="entry name" value="FN3_sf"/>
</dbReference>
<dbReference type="AlphaFoldDB" id="A0A370R2R5"/>
<dbReference type="PANTHER" id="PTHR36251">
    <property type="entry name" value="FELS-1 PROPHAGE HOST SPECIFICITY PROTEIN-RELATED"/>
    <property type="match status" value="1"/>
</dbReference>
<dbReference type="InterPro" id="IPR015406">
    <property type="entry name" value="GpJ_CSF"/>
</dbReference>
<dbReference type="OrthoDB" id="109844at2"/>
<name>A0A370R2R5_9GAMM</name>
<comment type="caution">
    <text evidence="5">The sequence shown here is derived from an EMBL/GenBank/DDBJ whole genome shotgun (WGS) entry which is preliminary data.</text>
</comment>